<name>A0A450YFZ3_9GAMM</name>
<accession>A0A450YFZ3</accession>
<dbReference type="GO" id="GO:0016757">
    <property type="term" value="F:glycosyltransferase activity"/>
    <property type="evidence" value="ECO:0007669"/>
    <property type="project" value="InterPro"/>
</dbReference>
<dbReference type="InterPro" id="IPR008441">
    <property type="entry name" value="AfumC-like_glycosyl_Trfase"/>
</dbReference>
<dbReference type="EMBL" id="CAADFT010000007">
    <property type="protein sequence ID" value="VFK40403.1"/>
    <property type="molecule type" value="Genomic_DNA"/>
</dbReference>
<dbReference type="AlphaFoldDB" id="A0A450YFZ3"/>
<gene>
    <name evidence="1" type="ORF">BECKTC1821E_GA0114239_100728</name>
</gene>
<sequence length="239" mass="27767">MSSSLLERRIFVFWTGDNEMSPARKACLQSIEENSGARVVLVTPRNLKEYLVEGHPLHAAYGYLSHTHKADYLRCYFMHHHGGGYSDIKRIDFDWNPYFTKIILDNDAWAIGYPEIGPEGVAAPPGMAEELRREWSKLIGHGAYIFKSNTALTLEWYAKLHQELDRNLHALRTHPARHPRDRYKKKPENKLLGISGLYRSKYPLRWAQILGEICHPLFLKYTHTIRNELPPPGFDIPYR</sequence>
<protein>
    <submittedName>
        <fullName evidence="1">Capsular polysaccharide synthesis protein</fullName>
    </submittedName>
</protein>
<proteinExistence type="predicted"/>
<dbReference type="Gene3D" id="3.90.550.20">
    <property type="match status" value="1"/>
</dbReference>
<evidence type="ECO:0000313" key="1">
    <source>
        <dbReference type="EMBL" id="VFK40403.1"/>
    </source>
</evidence>
<dbReference type="Pfam" id="PF05704">
    <property type="entry name" value="Caps_synth"/>
    <property type="match status" value="1"/>
</dbReference>
<reference evidence="1" key="1">
    <citation type="submission" date="2019-02" db="EMBL/GenBank/DDBJ databases">
        <authorList>
            <person name="Gruber-Vodicka R. H."/>
            <person name="Seah K. B. B."/>
        </authorList>
    </citation>
    <scope>NUCLEOTIDE SEQUENCE</scope>
    <source>
        <strain evidence="1">BECK_BZ125</strain>
    </source>
</reference>
<organism evidence="1">
    <name type="scientific">Candidatus Kentrum sp. TC</name>
    <dbReference type="NCBI Taxonomy" id="2126339"/>
    <lineage>
        <taxon>Bacteria</taxon>
        <taxon>Pseudomonadati</taxon>
        <taxon>Pseudomonadota</taxon>
        <taxon>Gammaproteobacteria</taxon>
        <taxon>Candidatus Kentrum</taxon>
    </lineage>
</organism>